<dbReference type="InterPro" id="IPR000515">
    <property type="entry name" value="MetI-like"/>
</dbReference>
<feature type="transmembrane region" description="Helical" evidence="8">
    <location>
        <begin position="6"/>
        <end position="28"/>
    </location>
</feature>
<dbReference type="AlphaFoldDB" id="X1PNG3"/>
<comment type="subcellular location">
    <subcellularLocation>
        <location evidence="1">Cell membrane</location>
        <topology evidence="1">Multi-pass membrane protein</topology>
    </subcellularLocation>
</comment>
<evidence type="ECO:0000256" key="2">
    <source>
        <dbReference type="ARBA" id="ARBA00007069"/>
    </source>
</evidence>
<comment type="caution">
    <text evidence="10">The sequence shown here is derived from an EMBL/GenBank/DDBJ whole genome shotgun (WGS) entry which is preliminary data.</text>
</comment>
<dbReference type="GO" id="GO:0055085">
    <property type="term" value="P:transmembrane transport"/>
    <property type="evidence" value="ECO:0007669"/>
    <property type="project" value="InterPro"/>
</dbReference>
<organism evidence="10">
    <name type="scientific">marine sediment metagenome</name>
    <dbReference type="NCBI Taxonomy" id="412755"/>
    <lineage>
        <taxon>unclassified sequences</taxon>
        <taxon>metagenomes</taxon>
        <taxon>ecological metagenomes</taxon>
    </lineage>
</organism>
<evidence type="ECO:0000256" key="7">
    <source>
        <dbReference type="ARBA" id="ARBA00023136"/>
    </source>
</evidence>
<evidence type="ECO:0000313" key="10">
    <source>
        <dbReference type="EMBL" id="GAI32414.1"/>
    </source>
</evidence>
<dbReference type="PANTHER" id="PTHR42929:SF1">
    <property type="entry name" value="INNER MEMBRANE ABC TRANSPORTER PERMEASE PROTEIN YDCU-RELATED"/>
    <property type="match status" value="1"/>
</dbReference>
<dbReference type="Gene3D" id="1.10.3720.10">
    <property type="entry name" value="MetI-like"/>
    <property type="match status" value="1"/>
</dbReference>
<dbReference type="InterPro" id="IPR035906">
    <property type="entry name" value="MetI-like_sf"/>
</dbReference>
<sequence length="146" mass="16081">YLVRIIAWRAILGNKGLINSTLMALGLIKEPLSFLLYNQFAVAITLTYISIPFVFIPLYTALEKIPVNLIDAARDLGANEFHTFINVILPLCIPGLLTGFMLAFIISLGDYIIPMQLGGTGGMMLGNIIWSQFGQSRCNESYPKAP</sequence>
<evidence type="ECO:0000256" key="6">
    <source>
        <dbReference type="ARBA" id="ARBA00022989"/>
    </source>
</evidence>
<keyword evidence="5 8" id="KW-0812">Transmembrane</keyword>
<comment type="similarity">
    <text evidence="2">Belongs to the binding-protein-dependent transport system permease family. CysTW subfamily.</text>
</comment>
<evidence type="ECO:0000256" key="8">
    <source>
        <dbReference type="SAM" id="Phobius"/>
    </source>
</evidence>
<evidence type="ECO:0000256" key="3">
    <source>
        <dbReference type="ARBA" id="ARBA00022448"/>
    </source>
</evidence>
<evidence type="ECO:0000259" key="9">
    <source>
        <dbReference type="PROSITE" id="PS50928"/>
    </source>
</evidence>
<evidence type="ECO:0000256" key="4">
    <source>
        <dbReference type="ARBA" id="ARBA00022475"/>
    </source>
</evidence>
<feature type="transmembrane region" description="Helical" evidence="8">
    <location>
        <begin position="81"/>
        <end position="106"/>
    </location>
</feature>
<feature type="non-terminal residue" evidence="10">
    <location>
        <position position="1"/>
    </location>
</feature>
<dbReference type="PROSITE" id="PS50928">
    <property type="entry name" value="ABC_TM1"/>
    <property type="match status" value="1"/>
</dbReference>
<protein>
    <recommendedName>
        <fullName evidence="9">ABC transmembrane type-1 domain-containing protein</fullName>
    </recommendedName>
</protein>
<feature type="domain" description="ABC transmembrane type-1" evidence="9">
    <location>
        <begin position="1"/>
        <end position="146"/>
    </location>
</feature>
<gene>
    <name evidence="10" type="ORF">S06H3_27185</name>
</gene>
<dbReference type="CDD" id="cd06261">
    <property type="entry name" value="TM_PBP2"/>
    <property type="match status" value="1"/>
</dbReference>
<dbReference type="Pfam" id="PF00528">
    <property type="entry name" value="BPD_transp_1"/>
    <property type="match status" value="1"/>
</dbReference>
<dbReference type="SUPFAM" id="SSF161098">
    <property type="entry name" value="MetI-like"/>
    <property type="match status" value="1"/>
</dbReference>
<keyword evidence="7 8" id="KW-0472">Membrane</keyword>
<name>X1PNG3_9ZZZZ</name>
<evidence type="ECO:0000256" key="5">
    <source>
        <dbReference type="ARBA" id="ARBA00022692"/>
    </source>
</evidence>
<accession>X1PNG3</accession>
<dbReference type="EMBL" id="BARV01015758">
    <property type="protein sequence ID" value="GAI32414.1"/>
    <property type="molecule type" value="Genomic_DNA"/>
</dbReference>
<keyword evidence="6 8" id="KW-1133">Transmembrane helix</keyword>
<dbReference type="PANTHER" id="PTHR42929">
    <property type="entry name" value="INNER MEMBRANE ABC TRANSPORTER PERMEASE PROTEIN YDCU-RELATED-RELATED"/>
    <property type="match status" value="1"/>
</dbReference>
<keyword evidence="3" id="KW-0813">Transport</keyword>
<evidence type="ECO:0000256" key="1">
    <source>
        <dbReference type="ARBA" id="ARBA00004651"/>
    </source>
</evidence>
<dbReference type="GO" id="GO:0005886">
    <property type="term" value="C:plasma membrane"/>
    <property type="evidence" value="ECO:0007669"/>
    <property type="project" value="UniProtKB-SubCell"/>
</dbReference>
<keyword evidence="4" id="KW-1003">Cell membrane</keyword>
<proteinExistence type="inferred from homology"/>
<feature type="transmembrane region" description="Helical" evidence="8">
    <location>
        <begin position="40"/>
        <end position="61"/>
    </location>
</feature>
<reference evidence="10" key="1">
    <citation type="journal article" date="2014" name="Front. Microbiol.">
        <title>High frequency of phylogenetically diverse reductive dehalogenase-homologous genes in deep subseafloor sedimentary metagenomes.</title>
        <authorList>
            <person name="Kawai M."/>
            <person name="Futagami T."/>
            <person name="Toyoda A."/>
            <person name="Takaki Y."/>
            <person name="Nishi S."/>
            <person name="Hori S."/>
            <person name="Arai W."/>
            <person name="Tsubouchi T."/>
            <person name="Morono Y."/>
            <person name="Uchiyama I."/>
            <person name="Ito T."/>
            <person name="Fujiyama A."/>
            <person name="Inagaki F."/>
            <person name="Takami H."/>
        </authorList>
    </citation>
    <scope>NUCLEOTIDE SEQUENCE</scope>
    <source>
        <strain evidence="10">Expedition CK06-06</strain>
    </source>
</reference>